<feature type="compositionally biased region" description="Low complexity" evidence="1">
    <location>
        <begin position="14"/>
        <end position="27"/>
    </location>
</feature>
<name>A0A8D8IEP1_CULPI</name>
<reference evidence="2" key="1">
    <citation type="submission" date="2021-05" db="EMBL/GenBank/DDBJ databases">
        <authorList>
            <person name="Alioto T."/>
            <person name="Alioto T."/>
            <person name="Gomez Garrido J."/>
        </authorList>
    </citation>
    <scope>NUCLEOTIDE SEQUENCE</scope>
</reference>
<organism evidence="2">
    <name type="scientific">Culex pipiens</name>
    <name type="common">House mosquito</name>
    <dbReference type="NCBI Taxonomy" id="7175"/>
    <lineage>
        <taxon>Eukaryota</taxon>
        <taxon>Metazoa</taxon>
        <taxon>Ecdysozoa</taxon>
        <taxon>Arthropoda</taxon>
        <taxon>Hexapoda</taxon>
        <taxon>Insecta</taxon>
        <taxon>Pterygota</taxon>
        <taxon>Neoptera</taxon>
        <taxon>Endopterygota</taxon>
        <taxon>Diptera</taxon>
        <taxon>Nematocera</taxon>
        <taxon>Culicoidea</taxon>
        <taxon>Culicidae</taxon>
        <taxon>Culicinae</taxon>
        <taxon>Culicini</taxon>
        <taxon>Culex</taxon>
        <taxon>Culex</taxon>
    </lineage>
</organism>
<evidence type="ECO:0000313" key="2">
    <source>
        <dbReference type="EMBL" id="CAG6550736.1"/>
    </source>
</evidence>
<dbReference type="EMBL" id="HBUE01243692">
    <property type="protein sequence ID" value="CAG6550736.1"/>
    <property type="molecule type" value="Transcribed_RNA"/>
</dbReference>
<evidence type="ECO:0000256" key="1">
    <source>
        <dbReference type="SAM" id="MobiDB-lite"/>
    </source>
</evidence>
<accession>A0A8D8IEP1</accession>
<protein>
    <submittedName>
        <fullName evidence="2">(northern house mosquito) hypothetical protein</fullName>
    </submittedName>
</protein>
<feature type="region of interest" description="Disordered" evidence="1">
    <location>
        <begin position="1"/>
        <end position="37"/>
    </location>
</feature>
<dbReference type="EMBL" id="HBUE01350791">
    <property type="protein sequence ID" value="CAG6603030.1"/>
    <property type="molecule type" value="Transcribed_RNA"/>
</dbReference>
<proteinExistence type="predicted"/>
<feature type="compositionally biased region" description="Basic residues" evidence="1">
    <location>
        <begin position="1"/>
        <end position="10"/>
    </location>
</feature>
<sequence>MPTCSRRSRRIVPTGSTRSPTTRSSMRMTDRRYRTTRTNRRRKIWSFTAAIVSMLARSQDSLLLKTSATWTKKASATDSHARERLCHLRHRDAARSASVMSPHLN</sequence>
<dbReference type="AlphaFoldDB" id="A0A8D8IEP1"/>